<dbReference type="RefSeq" id="WP_408088517.1">
    <property type="nucleotide sequence ID" value="NZ_JBELPY010000002.1"/>
</dbReference>
<name>A0ABW8Y0S6_9FLAO</name>
<proteinExistence type="predicted"/>
<gene>
    <name evidence="1" type="ORF">ABS765_05905</name>
</gene>
<evidence type="ECO:0000313" key="2">
    <source>
        <dbReference type="Proteomes" id="UP001629058"/>
    </source>
</evidence>
<comment type="caution">
    <text evidence="1">The sequence shown here is derived from an EMBL/GenBank/DDBJ whole genome shotgun (WGS) entry which is preliminary data.</text>
</comment>
<keyword evidence="2" id="KW-1185">Reference proteome</keyword>
<reference evidence="1 2" key="1">
    <citation type="submission" date="2024-06" db="EMBL/GenBank/DDBJ databases">
        <authorList>
            <person name="Kaempfer P."/>
            <person name="Viver T."/>
        </authorList>
    </citation>
    <scope>NUCLEOTIDE SEQUENCE [LARGE SCALE GENOMIC DNA]</scope>
    <source>
        <strain evidence="1 2">ST-37</strain>
    </source>
</reference>
<accession>A0ABW8Y0S6</accession>
<organism evidence="1 2">
    <name type="scientific">Chryseobacterium terrae</name>
    <dbReference type="NCBI Taxonomy" id="3163299"/>
    <lineage>
        <taxon>Bacteria</taxon>
        <taxon>Pseudomonadati</taxon>
        <taxon>Bacteroidota</taxon>
        <taxon>Flavobacteriia</taxon>
        <taxon>Flavobacteriales</taxon>
        <taxon>Weeksellaceae</taxon>
        <taxon>Chryseobacterium group</taxon>
        <taxon>Chryseobacterium</taxon>
    </lineage>
</organism>
<dbReference type="EMBL" id="JBELPY010000002">
    <property type="protein sequence ID" value="MFL9833558.1"/>
    <property type="molecule type" value="Genomic_DNA"/>
</dbReference>
<evidence type="ECO:0008006" key="3">
    <source>
        <dbReference type="Google" id="ProtNLM"/>
    </source>
</evidence>
<evidence type="ECO:0000313" key="1">
    <source>
        <dbReference type="EMBL" id="MFL9833558.1"/>
    </source>
</evidence>
<dbReference type="Proteomes" id="UP001629058">
    <property type="component" value="Unassembled WGS sequence"/>
</dbReference>
<sequence>MEIRININEYADVSYIKNLLSKVKGVVSIETDEDENYSWEEIENSEVFAKVIEQSRKDFEEGRYIESTPELIESLFRKK</sequence>
<protein>
    <recommendedName>
        <fullName evidence="3">Addiction module component</fullName>
    </recommendedName>
</protein>